<evidence type="ECO:0000256" key="1">
    <source>
        <dbReference type="SAM" id="MobiDB-lite"/>
    </source>
</evidence>
<dbReference type="InterPro" id="IPR013762">
    <property type="entry name" value="Integrase-like_cat_sf"/>
</dbReference>
<feature type="region of interest" description="Disordered" evidence="1">
    <location>
        <begin position="551"/>
        <end position="591"/>
    </location>
</feature>
<proteinExistence type="predicted"/>
<evidence type="ECO:0008006" key="4">
    <source>
        <dbReference type="Google" id="ProtNLM"/>
    </source>
</evidence>
<sequence>MPKAAPKPPKSKAAGKAASGPHSKLAPRERRPRARKSSAVEPDDPSSAELNKLRKDGVNKHNRAANTRKKYDERVVAGQNWLSDMIGEHRAGAAPCDDILPPASDAGVDSDEPDPFDDPEVVHAFNAVPNKLSAKVLALYLTFKGFHEGLKTATVDGIRAVFKDFWGNGDDNQTYIGTWRLDPVSNKWVGNPVLSHVVKTLCNSHKNFCGQDDGNVRTHSVAMSKENMHQMFEYMDSLVPPSKYLDPKIVHGTSMRRLITSILLFKAFASTGWTIWSRNFELIKLRERDLVLDLVDLPSLGTPYFELHLINRKGWQHKDPDLRGGIFKISNQPDLPACNAYYWLLEWRQYLEKVILGRSLEPDDYIFPAIGANGVVQVGEHVEHAEVQKLITQWTTGAKLAVGHGKFTTHCFRRGGAQYRFMFAPVGKRWTLRQRDTLIKYLLDELQSYEEDCSTLLFPSHPDQTKSFLGEATSVGPATFDHVQNSTQSIHVRFDRLEHATERLLNMQYPPATHHVPLPAGYCPPFSHPYFLPPPPPLLQHQQQIPQWPPQAQPAMQWPRPSTQPMRAATRTRSPTRTPSPVLPPPQHMGQGPFVPDIPVMLADGSKSHDADSWRIVVRHWRDGDPAHGLHTPLKDWPPEWLKTRYRRNAQKYGNRKWIALEFLKVHDGDEESFLTAFPEAEVGLQKLLDAVNAAREGRGERKKRGKL</sequence>
<name>A0ABQ0L606_MYCCL</name>
<feature type="region of interest" description="Disordered" evidence="1">
    <location>
        <begin position="1"/>
        <end position="71"/>
    </location>
</feature>
<dbReference type="Proteomes" id="UP000815677">
    <property type="component" value="Unassembled WGS sequence"/>
</dbReference>
<accession>A0ABQ0L606</accession>
<organism evidence="2 3">
    <name type="scientific">Mycena chlorophos</name>
    <name type="common">Agaric fungus</name>
    <name type="synonym">Agaricus chlorophos</name>
    <dbReference type="NCBI Taxonomy" id="658473"/>
    <lineage>
        <taxon>Eukaryota</taxon>
        <taxon>Fungi</taxon>
        <taxon>Dikarya</taxon>
        <taxon>Basidiomycota</taxon>
        <taxon>Agaricomycotina</taxon>
        <taxon>Agaricomycetes</taxon>
        <taxon>Agaricomycetidae</taxon>
        <taxon>Agaricales</taxon>
        <taxon>Marasmiineae</taxon>
        <taxon>Mycenaceae</taxon>
        <taxon>Mycena</taxon>
    </lineage>
</organism>
<evidence type="ECO:0000313" key="3">
    <source>
        <dbReference type="Proteomes" id="UP000815677"/>
    </source>
</evidence>
<feature type="compositionally biased region" description="Low complexity" evidence="1">
    <location>
        <begin position="553"/>
        <end position="580"/>
    </location>
</feature>
<reference evidence="2" key="1">
    <citation type="submission" date="2014-09" db="EMBL/GenBank/DDBJ databases">
        <title>Genome sequence of the luminous mushroom Mycena chlorophos for searching fungal bioluminescence genes.</title>
        <authorList>
            <person name="Tanaka Y."/>
            <person name="Kasuga D."/>
            <person name="Oba Y."/>
            <person name="Hase S."/>
            <person name="Sato K."/>
            <person name="Oba Y."/>
            <person name="Sakakibara Y."/>
        </authorList>
    </citation>
    <scope>NUCLEOTIDE SEQUENCE</scope>
</reference>
<feature type="compositionally biased region" description="Low complexity" evidence="1">
    <location>
        <begin position="11"/>
        <end position="21"/>
    </location>
</feature>
<dbReference type="EMBL" id="DF842602">
    <property type="protein sequence ID" value="GAT46595.1"/>
    <property type="molecule type" value="Genomic_DNA"/>
</dbReference>
<gene>
    <name evidence="2" type="ORF">MCHLO_04103</name>
</gene>
<dbReference type="Gene3D" id="1.10.443.10">
    <property type="entry name" value="Intergrase catalytic core"/>
    <property type="match status" value="1"/>
</dbReference>
<keyword evidence="3" id="KW-1185">Reference proteome</keyword>
<evidence type="ECO:0000313" key="2">
    <source>
        <dbReference type="EMBL" id="GAT46595.1"/>
    </source>
</evidence>
<protein>
    <recommendedName>
        <fullName evidence="4">Tyr recombinase domain-containing protein</fullName>
    </recommendedName>
</protein>